<evidence type="ECO:0000256" key="2">
    <source>
        <dbReference type="HAMAP-Rule" id="MF_00795"/>
    </source>
</evidence>
<evidence type="ECO:0000313" key="3">
    <source>
        <dbReference type="EMBL" id="KQK25125.1"/>
    </source>
</evidence>
<dbReference type="PANTHER" id="PTHR12598:SF0">
    <property type="entry name" value="COPPER HOMEOSTASIS PROTEIN CUTC HOMOLOG"/>
    <property type="match status" value="1"/>
</dbReference>
<reference evidence="3 4" key="1">
    <citation type="submission" date="2015-10" db="EMBL/GenBank/DDBJ databases">
        <title>Chryseobacterium aquaticum genome.</title>
        <authorList>
            <person name="Newman J.D."/>
            <person name="Ferguson M.B."/>
            <person name="Miller J.R."/>
        </authorList>
    </citation>
    <scope>NUCLEOTIDE SEQUENCE [LARGE SCALE GENOMIC DNA]</scope>
    <source>
        <strain evidence="3 4">KCTC 12483</strain>
    </source>
</reference>
<dbReference type="GO" id="GO:0005507">
    <property type="term" value="F:copper ion binding"/>
    <property type="evidence" value="ECO:0007669"/>
    <property type="project" value="TreeGrafter"/>
</dbReference>
<dbReference type="Pfam" id="PF03932">
    <property type="entry name" value="CutC"/>
    <property type="match status" value="1"/>
</dbReference>
<comment type="caution">
    <text evidence="3">The sequence shown here is derived from an EMBL/GenBank/DDBJ whole genome shotgun (WGS) entry which is preliminary data.</text>
</comment>
<dbReference type="RefSeq" id="WP_056015589.1">
    <property type="nucleotide sequence ID" value="NZ_LLYZ01000007.1"/>
</dbReference>
<dbReference type="OrthoDB" id="9815677at2"/>
<comment type="similarity">
    <text evidence="1 2">Belongs to the CutC family.</text>
</comment>
<dbReference type="InterPro" id="IPR036822">
    <property type="entry name" value="CutC-like_dom_sf"/>
</dbReference>
<dbReference type="InterPro" id="IPR005627">
    <property type="entry name" value="CutC-like"/>
</dbReference>
<comment type="caution">
    <text evidence="2">Once thought to be involved in copper homeostasis, experiments in E.coli have shown this is not the case.</text>
</comment>
<accession>A0A0Q3HRC4</accession>
<dbReference type="GO" id="GO:0005737">
    <property type="term" value="C:cytoplasm"/>
    <property type="evidence" value="ECO:0007669"/>
    <property type="project" value="UniProtKB-SubCell"/>
</dbReference>
<keyword evidence="4" id="KW-1185">Reference proteome</keyword>
<proteinExistence type="inferred from homology"/>
<evidence type="ECO:0000256" key="1">
    <source>
        <dbReference type="ARBA" id="ARBA00007768"/>
    </source>
</evidence>
<comment type="subcellular location">
    <subcellularLocation>
        <location evidence="2">Cytoplasm</location>
    </subcellularLocation>
</comment>
<keyword evidence="2" id="KW-0963">Cytoplasm</keyword>
<organism evidence="3 4">
    <name type="scientific">Chryseobacterium aquaticum</name>
    <dbReference type="NCBI Taxonomy" id="452084"/>
    <lineage>
        <taxon>Bacteria</taxon>
        <taxon>Pseudomonadati</taxon>
        <taxon>Bacteroidota</taxon>
        <taxon>Flavobacteriia</taxon>
        <taxon>Flavobacteriales</taxon>
        <taxon>Weeksellaceae</taxon>
        <taxon>Chryseobacterium group</taxon>
        <taxon>Chryseobacterium</taxon>
    </lineage>
</organism>
<dbReference type="Proteomes" id="UP000051682">
    <property type="component" value="Unassembled WGS sequence"/>
</dbReference>
<dbReference type="EMBL" id="LLYZ01000007">
    <property type="protein sequence ID" value="KQK25125.1"/>
    <property type="molecule type" value="Genomic_DNA"/>
</dbReference>
<protein>
    <recommendedName>
        <fullName evidence="2">PF03932 family protein CutC</fullName>
    </recommendedName>
</protein>
<dbReference type="PANTHER" id="PTHR12598">
    <property type="entry name" value="COPPER HOMEOSTASIS PROTEIN CUTC"/>
    <property type="match status" value="1"/>
</dbReference>
<evidence type="ECO:0000313" key="4">
    <source>
        <dbReference type="Proteomes" id="UP000051682"/>
    </source>
</evidence>
<dbReference type="STRING" id="452084.AR438_12515"/>
<dbReference type="HAMAP" id="MF_00795">
    <property type="entry name" value="CutC"/>
    <property type="match status" value="1"/>
</dbReference>
<name>A0A0Q3HRC4_9FLAO</name>
<dbReference type="SUPFAM" id="SSF110395">
    <property type="entry name" value="CutC-like"/>
    <property type="match status" value="1"/>
</dbReference>
<dbReference type="AlphaFoldDB" id="A0A0Q3HRC4"/>
<dbReference type="CDD" id="cd00945">
    <property type="entry name" value="Aldolase_Class_I"/>
    <property type="match status" value="1"/>
</dbReference>
<sequence length="220" mass="24556">MFLEIATFDITSAEIALNSVADRIELCADISLGGITPNIEEFKYLKEKYLTPIHVMIRPVGGNFLYSNQEFLQMQNDILAFSKANADGFVFGILDENHEVDVEKNKILVDLANGKPCVFHRAIDRTKNIFESTEKIIELGFKEILTSGGKNSAMEGKENLKRLVEVYSDDIIILIGGGVRSGNISELKNITKGNYFHSSAVLPYESFANADEIKKLKMNL</sequence>
<dbReference type="Gene3D" id="3.20.20.380">
    <property type="entry name" value="Copper homeostasis (CutC) domain"/>
    <property type="match status" value="1"/>
</dbReference>
<gene>
    <name evidence="2" type="primary">cutC</name>
    <name evidence="3" type="ORF">AR438_12515</name>
</gene>